<dbReference type="GO" id="GO:0012505">
    <property type="term" value="C:endomembrane system"/>
    <property type="evidence" value="ECO:0007669"/>
    <property type="project" value="UniProtKB-SubCell"/>
</dbReference>
<keyword evidence="9 11" id="KW-0325">Glycoprotein</keyword>
<evidence type="ECO:0000256" key="6">
    <source>
        <dbReference type="ARBA" id="ARBA00022968"/>
    </source>
</evidence>
<keyword evidence="8" id="KW-0472">Membrane</keyword>
<dbReference type="InterPro" id="IPR036249">
    <property type="entry name" value="Thioredoxin-like_sf"/>
</dbReference>
<comment type="similarity">
    <text evidence="2 11">Belongs to the methyltransferase superfamily.</text>
</comment>
<keyword evidence="6 11" id="KW-0735">Signal-anchor</keyword>
<dbReference type="FunFam" id="3.40.50.150:FF:000119">
    <property type="entry name" value="probable pectin methyltransferase QUA2"/>
    <property type="match status" value="1"/>
</dbReference>
<evidence type="ECO:0000256" key="2">
    <source>
        <dbReference type="ARBA" id="ARBA00008361"/>
    </source>
</evidence>
<dbReference type="EMBL" id="KD092966">
    <property type="protein sequence ID" value="EMS61645.1"/>
    <property type="molecule type" value="Genomic_DNA"/>
</dbReference>
<dbReference type="PROSITE" id="PS51352">
    <property type="entry name" value="THIOREDOXIN_2"/>
    <property type="match status" value="1"/>
</dbReference>
<dbReference type="GO" id="GO:0032259">
    <property type="term" value="P:methylation"/>
    <property type="evidence" value="ECO:0007669"/>
    <property type="project" value="UniProtKB-KW"/>
</dbReference>
<evidence type="ECO:0000256" key="9">
    <source>
        <dbReference type="ARBA" id="ARBA00023180"/>
    </source>
</evidence>
<evidence type="ECO:0000256" key="11">
    <source>
        <dbReference type="RuleBase" id="RU366043"/>
    </source>
</evidence>
<keyword evidence="4 11" id="KW-0808">Transferase</keyword>
<protein>
    <recommendedName>
        <fullName evidence="11">Methyltransferase</fullName>
        <ecNumber evidence="11">2.1.1.-</ecNumber>
    </recommendedName>
</protein>
<dbReference type="AlphaFoldDB" id="M8AAE0"/>
<evidence type="ECO:0000256" key="5">
    <source>
        <dbReference type="ARBA" id="ARBA00022692"/>
    </source>
</evidence>
<dbReference type="eggNOG" id="KOG2640">
    <property type="taxonomic scope" value="Eukaryota"/>
</dbReference>
<evidence type="ECO:0000256" key="1">
    <source>
        <dbReference type="ARBA" id="ARBA00004606"/>
    </source>
</evidence>
<organism evidence="12">
    <name type="scientific">Triticum urartu</name>
    <name type="common">Red wild einkorn</name>
    <name type="synonym">Crithodium urartu</name>
    <dbReference type="NCBI Taxonomy" id="4572"/>
    <lineage>
        <taxon>Eukaryota</taxon>
        <taxon>Viridiplantae</taxon>
        <taxon>Streptophyta</taxon>
        <taxon>Embryophyta</taxon>
        <taxon>Tracheophyta</taxon>
        <taxon>Spermatophyta</taxon>
        <taxon>Magnoliopsida</taxon>
        <taxon>Liliopsida</taxon>
        <taxon>Poales</taxon>
        <taxon>Poaceae</taxon>
        <taxon>BOP clade</taxon>
        <taxon>Pooideae</taxon>
        <taxon>Triticodae</taxon>
        <taxon>Triticeae</taxon>
        <taxon>Triticinae</taxon>
        <taxon>Triticum</taxon>
    </lineage>
</organism>
<keyword evidence="7" id="KW-1133">Transmembrane helix</keyword>
<name>M8AAE0_TRIUA</name>
<dbReference type="EC" id="2.1.1.-" evidence="11"/>
<comment type="subcellular location">
    <subcellularLocation>
        <location evidence="10">Endomembrane system</location>
        <topology evidence="10">Single-pass membrane protein</topology>
    </subcellularLocation>
    <subcellularLocation>
        <location evidence="1 11">Membrane</location>
        <topology evidence="1 11">Single-pass type II membrane protein</topology>
    </subcellularLocation>
</comment>
<dbReference type="Pfam" id="PF03141">
    <property type="entry name" value="Methyltransf_29"/>
    <property type="match status" value="1"/>
</dbReference>
<dbReference type="SUPFAM" id="SSF53335">
    <property type="entry name" value="S-adenosyl-L-methionine-dependent methyltransferases"/>
    <property type="match status" value="2"/>
</dbReference>
<dbReference type="Pfam" id="PF00085">
    <property type="entry name" value="Thioredoxin"/>
    <property type="match status" value="1"/>
</dbReference>
<dbReference type="PANTHER" id="PTHR10108">
    <property type="entry name" value="SAM-DEPENDENT METHYLTRANSFERASE"/>
    <property type="match status" value="1"/>
</dbReference>
<dbReference type="InterPro" id="IPR013766">
    <property type="entry name" value="Thioredoxin_domain"/>
</dbReference>
<evidence type="ECO:0000256" key="8">
    <source>
        <dbReference type="ARBA" id="ARBA00023136"/>
    </source>
</evidence>
<evidence type="ECO:0000256" key="3">
    <source>
        <dbReference type="ARBA" id="ARBA00022603"/>
    </source>
</evidence>
<keyword evidence="5" id="KW-0812">Transmembrane</keyword>
<dbReference type="InterPro" id="IPR004159">
    <property type="entry name" value="Put_SAM_MeTrfase"/>
</dbReference>
<evidence type="ECO:0000256" key="7">
    <source>
        <dbReference type="ARBA" id="ARBA00022989"/>
    </source>
</evidence>
<evidence type="ECO:0000256" key="4">
    <source>
        <dbReference type="ARBA" id="ARBA00022679"/>
    </source>
</evidence>
<accession>M8AAE0</accession>
<gene>
    <name evidence="12" type="ORF">TRIUR3_18792</name>
</gene>
<evidence type="ECO:0000256" key="10">
    <source>
        <dbReference type="ARBA" id="ARBA00037847"/>
    </source>
</evidence>
<dbReference type="GO" id="GO:0008168">
    <property type="term" value="F:methyltransferase activity"/>
    <property type="evidence" value="ECO:0007669"/>
    <property type="project" value="UniProtKB-UniRule"/>
</dbReference>
<dbReference type="SUPFAM" id="SSF52833">
    <property type="entry name" value="Thioredoxin-like"/>
    <property type="match status" value="1"/>
</dbReference>
<sequence length="730" mass="83523">MVEEDQISFPSDAHLSDGVEDYAHRIAEMIGLRNEFNFNEAGVRTVLDIECGFGTLGAHLFERDLLTMCIANYESSGSQVQITLERGIPALIGSFASKQLPYPYLSFDMVHCARCNVEWDKNDGVFLVEVDRLLRPGGYFVWTTSLNTHRALRDKENQKKWTTIRALANNLCWEILSQQDETNVWKKTNKRDCYSSRKSEPMLCAKSHDPESPYYKPLNPCIAGTRSKRWIPIEHRTAWPSQARLNSTELDIHGVNSEDFGEDTSTWDSMVRNYWSLLSPLIFSDHPKRPGDEEPHPPFNMLRNVLDMNAHFGGFNAALLKSGKSVWVMNVVPTNAPNYLPLIFDRGLIGVQHDWCEAFPTYPRTYDMVHADGFLSLEKRQKRRCSTLDIFLEVDRILRPEGWIIIRDTAPLIEAARSVAAQLRWDARILDLDIASDEKLLFIDPTIRFFCAPTEKIIRDTIVCFFQFGRILYLGGDEATLARAVNLLYLNKDEYIAVLFYASWCPFSQECKPNFEKLAHLFPTIRHFAFEESAIRPSIISRYGIHGFPTLFLLNSTMRVRYHGPRTVKPLAAFYSDVSGISASVESTTGEAMPHPLDEIEPKKDVEPENCPFWWARSPENILQQDTYLALAASFVILRLLYLLFPRIVSAAKWAWRRHTLFANLMGVHEYFFTYLEQARQKLSRLYPSKRGNLQEGARNATAWASKSLASVSIGEPSTIGRTNSTNELR</sequence>
<dbReference type="InterPro" id="IPR029063">
    <property type="entry name" value="SAM-dependent_MTases_sf"/>
</dbReference>
<dbReference type="CDD" id="cd02999">
    <property type="entry name" value="PDI_a_ERp44_like"/>
    <property type="match status" value="1"/>
</dbReference>
<dbReference type="GO" id="GO:0016020">
    <property type="term" value="C:membrane"/>
    <property type="evidence" value="ECO:0007669"/>
    <property type="project" value="UniProtKB-SubCell"/>
</dbReference>
<dbReference type="Gene3D" id="3.40.50.150">
    <property type="entry name" value="Vaccinia Virus protein VP39"/>
    <property type="match status" value="1"/>
</dbReference>
<dbReference type="GO" id="GO:0005737">
    <property type="term" value="C:cytoplasm"/>
    <property type="evidence" value="ECO:0007669"/>
    <property type="project" value="TreeGrafter"/>
</dbReference>
<reference evidence="12" key="1">
    <citation type="journal article" date="2013" name="Nature">
        <title>Draft genome of the wheat A-genome progenitor Triticum urartu.</title>
        <authorList>
            <person name="Ling H.Q."/>
            <person name="Zhao S."/>
            <person name="Liu D."/>
            <person name="Wang J."/>
            <person name="Sun H."/>
            <person name="Zhang C."/>
            <person name="Fan H."/>
            <person name="Li D."/>
            <person name="Dong L."/>
            <person name="Tao Y."/>
            <person name="Gao C."/>
            <person name="Wu H."/>
            <person name="Li Y."/>
            <person name="Cui Y."/>
            <person name="Guo X."/>
            <person name="Zheng S."/>
            <person name="Wang B."/>
            <person name="Yu K."/>
            <person name="Liang Q."/>
            <person name="Yang W."/>
            <person name="Lou X."/>
            <person name="Chen J."/>
            <person name="Feng M."/>
            <person name="Jian J."/>
            <person name="Zhang X."/>
            <person name="Luo G."/>
            <person name="Jiang Y."/>
            <person name="Liu J."/>
            <person name="Wang Z."/>
            <person name="Sha Y."/>
            <person name="Zhang B."/>
            <person name="Wu H."/>
            <person name="Tang D."/>
            <person name="Shen Q."/>
            <person name="Xue P."/>
            <person name="Zou S."/>
            <person name="Wang X."/>
            <person name="Liu X."/>
            <person name="Wang F."/>
            <person name="Yang Y."/>
            <person name="An X."/>
            <person name="Dong Z."/>
            <person name="Zhang K."/>
            <person name="Zhang X."/>
            <person name="Luo M.C."/>
            <person name="Dvorak J."/>
            <person name="Tong Y."/>
            <person name="Wang J."/>
            <person name="Yang H."/>
            <person name="Li Z."/>
            <person name="Wang D."/>
            <person name="Zhang A."/>
            <person name="Wang J."/>
        </authorList>
    </citation>
    <scope>NUCLEOTIDE SEQUENCE</scope>
</reference>
<dbReference type="PANTHER" id="PTHR10108:SF899">
    <property type="entry name" value="PECTIN METHYLTRANSFERASE QUA2-RELATED"/>
    <property type="match status" value="1"/>
</dbReference>
<dbReference type="STRING" id="4572.M8AAE0"/>
<proteinExistence type="inferred from homology"/>
<dbReference type="Gene3D" id="3.40.30.10">
    <property type="entry name" value="Glutaredoxin"/>
    <property type="match status" value="1"/>
</dbReference>
<keyword evidence="3 11" id="KW-0489">Methyltransferase</keyword>
<evidence type="ECO:0000313" key="12">
    <source>
        <dbReference type="EMBL" id="EMS61645.1"/>
    </source>
</evidence>